<feature type="compositionally biased region" description="Basic and acidic residues" evidence="1">
    <location>
        <begin position="507"/>
        <end position="528"/>
    </location>
</feature>
<dbReference type="KEGG" id="pbl:PAAG_04064"/>
<feature type="domain" description="Putative zinc-finger" evidence="2">
    <location>
        <begin position="1262"/>
        <end position="1283"/>
    </location>
</feature>
<evidence type="ECO:0000313" key="4">
    <source>
        <dbReference type="Proteomes" id="UP000002059"/>
    </source>
</evidence>
<dbReference type="InterPro" id="IPR019607">
    <property type="entry name" value="Putative_zinc-finger_domain"/>
</dbReference>
<feature type="region of interest" description="Disordered" evidence="1">
    <location>
        <begin position="479"/>
        <end position="668"/>
    </location>
</feature>
<dbReference type="VEuPathDB" id="FungiDB:PAAG_04064"/>
<feature type="compositionally biased region" description="Acidic residues" evidence="1">
    <location>
        <begin position="161"/>
        <end position="176"/>
    </location>
</feature>
<feature type="compositionally biased region" description="Polar residues" evidence="1">
    <location>
        <begin position="17"/>
        <end position="30"/>
    </location>
</feature>
<feature type="compositionally biased region" description="Polar residues" evidence="1">
    <location>
        <begin position="722"/>
        <end position="738"/>
    </location>
</feature>
<organism evidence="3 4">
    <name type="scientific">Paracoccidioides lutzii (strain ATCC MYA-826 / Pb01)</name>
    <name type="common">Paracoccidioides brasiliensis</name>
    <dbReference type="NCBI Taxonomy" id="502779"/>
    <lineage>
        <taxon>Eukaryota</taxon>
        <taxon>Fungi</taxon>
        <taxon>Dikarya</taxon>
        <taxon>Ascomycota</taxon>
        <taxon>Pezizomycotina</taxon>
        <taxon>Eurotiomycetes</taxon>
        <taxon>Eurotiomycetidae</taxon>
        <taxon>Onygenales</taxon>
        <taxon>Ajellomycetaceae</taxon>
        <taxon>Paracoccidioides</taxon>
    </lineage>
</organism>
<name>C1GZX0_PARBA</name>
<dbReference type="AlphaFoldDB" id="C1GZX0"/>
<accession>C1GZX0</accession>
<feature type="compositionally biased region" description="Polar residues" evidence="1">
    <location>
        <begin position="614"/>
        <end position="627"/>
    </location>
</feature>
<dbReference type="Proteomes" id="UP000002059">
    <property type="component" value="Partially assembled WGS sequence"/>
</dbReference>
<evidence type="ECO:0000313" key="3">
    <source>
        <dbReference type="EMBL" id="EEH33011.2"/>
    </source>
</evidence>
<feature type="region of interest" description="Disordered" evidence="1">
    <location>
        <begin position="151"/>
        <end position="277"/>
    </location>
</feature>
<protein>
    <recommendedName>
        <fullName evidence="2">Putative zinc-finger domain-containing protein</fullName>
    </recommendedName>
</protein>
<feature type="compositionally biased region" description="Polar residues" evidence="1">
    <location>
        <begin position="56"/>
        <end position="80"/>
    </location>
</feature>
<feature type="region of interest" description="Disordered" evidence="1">
    <location>
        <begin position="693"/>
        <end position="748"/>
    </location>
</feature>
<feature type="compositionally biased region" description="Low complexity" evidence="1">
    <location>
        <begin position="1038"/>
        <end position="1052"/>
    </location>
</feature>
<proteinExistence type="predicted"/>
<dbReference type="STRING" id="502779.C1GZX0"/>
<feature type="compositionally biased region" description="Polar residues" evidence="1">
    <location>
        <begin position="562"/>
        <end position="574"/>
    </location>
</feature>
<dbReference type="GO" id="GO:0005634">
    <property type="term" value="C:nucleus"/>
    <property type="evidence" value="ECO:0007669"/>
    <property type="project" value="TreeGrafter"/>
</dbReference>
<feature type="compositionally biased region" description="Polar residues" evidence="1">
    <location>
        <begin position="1127"/>
        <end position="1137"/>
    </location>
</feature>
<dbReference type="InterPro" id="IPR039278">
    <property type="entry name" value="Red1"/>
</dbReference>
<dbReference type="RefSeq" id="XP_015699381.1">
    <property type="nucleotide sequence ID" value="XM_015845155.1"/>
</dbReference>
<feature type="region of interest" description="Disordered" evidence="1">
    <location>
        <begin position="1123"/>
        <end position="1186"/>
    </location>
</feature>
<dbReference type="OMA" id="PHNIRYS"/>
<dbReference type="eggNOG" id="KOG4839">
    <property type="taxonomic scope" value="Eukaryota"/>
</dbReference>
<sequence length="1354" mass="147993">MSSNYPPTPSFGAHYRPSQQWAPDLSSASSVEAAHGYHQPQAPIPLPLPLPPQPLGANSTSDFNINTQIPGLSGNNSDHLTYTPPFPYMPPFRHAPHQAETYPPTFGAPSLGYPPQGIAQQPQQNGQSDIAPAILVGSALKENKSACLDAIESPGLMDLSDREEGELSNGEIEEETESSKSDGYQNRQLKDANTGPYPPLYKPDERFKRFSVVDTPGIRDGSPSPQQSSDRVADPFPLPHQSSAQHPQKAQLHSDKPVRLPPYEPTKMDSGYSARDSGSIHLAGTTNPCDSLQASSIQSPTLHNKTNINNNGTRALPMYSKTPAQLRVQALGALLGLAPHNIKFDELVNEGVDPVVLKRLYEEIGLKVTSTQKPASQSVTSNESKGAMAAPLIKTPIAPDITPRPVSHGFLGEPGREPVSIPARIPTQEATTVPVTNTSKPIERKDLIAQMLAAKAGKPSGNLEPGKSEDLKELIAPQKQLTLPSNDTHKDAKGPAQKSLQQTASETRAKEKNKAQTELARQRMEQLKKQGLLKTQTRPVVESPVATQSIPSSAGPALYPQNPIQPSPSHTLQTRPSLSHPLPSRPPEPEPSSPARIPGLFMTSSEPPKVERPSVSNGDSIESTQPFSRKIRSPRKRPRASDFTDDPSPIPPKRKFAQEGRAASPQLKVIIDISDDEFIYGSDIDAPVLEQSASGPALAGSDGHATSTLLPSRDFPPLSDFPSRNYSHRSTPAVSVPQTPGRGKEQDDLHVKHMEILAMRRKIAELEKRQKEKLSTSRLESPGALVRPTTTSTDENGSVITTQGLQWKSTVAALPDKPPSIQHGNSSVVLSNPEGVMNPGAQSTPNSLSSLRIPLVLSETPFDSDQIESIRKKFLRKKEIESGLPALEAELQRSEARLLQFREEEQRLLAEIEKGRAGKQRLVEELDALGIETAELSIEELQATKDRLEEAGENGDNNQVPPQPSPMESVVDGAQVTEDSTGSGVVRDHEFTSTVQPLTEEPVTVKRFENVPKTSQEAIDMRIPSSKENEEDISPGNMADDGSSCSSSAMDESMGRTEDMFAEEEAQEQLEPLIEENQSHSSESMAHAGMADLEEEQSQTSGSPRPLCTTSENQAAHFMHQADITDDSMNSRESSVGSDVYEPPEPEFVPQNSHPIVSPPFGSASPDNDNSEDHVAPDSLSSQHSRDVNVLILDTQGSMTEPCPDPTKDNEDTKRVNHYFTPYNSPLKLFRAYRYHPRFTEDINGGFRSLTYSHKIDPHNYICPYEAAGGSCNDRSCEYQHFRDMALSEDKILVEMGSVREGKTPEEKEEYVAGLKQTINDMRRDKVKDFNTVAMEIAGYRRRFLDDPSRVLAL</sequence>
<feature type="region of interest" description="Disordered" evidence="1">
    <location>
        <begin position="950"/>
        <end position="1110"/>
    </location>
</feature>
<feature type="compositionally biased region" description="Low complexity" evidence="1">
    <location>
        <begin position="113"/>
        <end position="127"/>
    </location>
</feature>
<feature type="region of interest" description="Disordered" evidence="1">
    <location>
        <begin position="769"/>
        <end position="802"/>
    </location>
</feature>
<feature type="compositionally biased region" description="Pro residues" evidence="1">
    <location>
        <begin position="583"/>
        <end position="592"/>
    </location>
</feature>
<keyword evidence="4" id="KW-1185">Reference proteome</keyword>
<dbReference type="Pfam" id="PF10650">
    <property type="entry name" value="zf-C3H1"/>
    <property type="match status" value="1"/>
</dbReference>
<feature type="compositionally biased region" description="Polar residues" evidence="1">
    <location>
        <begin position="1098"/>
        <end position="1110"/>
    </location>
</feature>
<dbReference type="OrthoDB" id="1922977at2759"/>
<evidence type="ECO:0000259" key="2">
    <source>
        <dbReference type="Pfam" id="PF10650"/>
    </source>
</evidence>
<dbReference type="PANTHER" id="PTHR21563">
    <property type="entry name" value="ZINC FINGER C3H1 DOMAIN-CONTAINING PROTEIN"/>
    <property type="match status" value="1"/>
</dbReference>
<feature type="region of interest" description="Disordered" evidence="1">
    <location>
        <begin position="1"/>
        <end position="130"/>
    </location>
</feature>
<feature type="compositionally biased region" description="Pro residues" evidence="1">
    <location>
        <begin position="42"/>
        <end position="54"/>
    </location>
</feature>
<reference evidence="3 4" key="1">
    <citation type="journal article" date="2011" name="PLoS Genet.">
        <title>Comparative genomic analysis of human fungal pathogens causing paracoccidioidomycosis.</title>
        <authorList>
            <person name="Desjardins C.A."/>
            <person name="Champion M.D."/>
            <person name="Holder J.W."/>
            <person name="Muszewska A."/>
            <person name="Goldberg J."/>
            <person name="Bailao A.M."/>
            <person name="Brigido M.M."/>
            <person name="Ferreira M.E."/>
            <person name="Garcia A.M."/>
            <person name="Grynberg M."/>
            <person name="Gujja S."/>
            <person name="Heiman D.I."/>
            <person name="Henn M.R."/>
            <person name="Kodira C.D."/>
            <person name="Leon-Narvaez H."/>
            <person name="Longo L.V."/>
            <person name="Ma L.J."/>
            <person name="Malavazi I."/>
            <person name="Matsuo A.L."/>
            <person name="Morais F.V."/>
            <person name="Pereira M."/>
            <person name="Rodriguez-Brito S."/>
            <person name="Sakthikumar S."/>
            <person name="Salem-Izacc S.M."/>
            <person name="Sykes S.M."/>
            <person name="Teixeira M.M."/>
            <person name="Vallejo M.C."/>
            <person name="Walter M.E."/>
            <person name="Yandava C."/>
            <person name="Young S."/>
            <person name="Zeng Q."/>
            <person name="Zucker J."/>
            <person name="Felipe M.S."/>
            <person name="Goldman G.H."/>
            <person name="Haas B.J."/>
            <person name="McEwen J.G."/>
            <person name="Nino-Vega G."/>
            <person name="Puccia R."/>
            <person name="San-Blas G."/>
            <person name="Soares C.M."/>
            <person name="Birren B.W."/>
            <person name="Cuomo C.A."/>
        </authorList>
    </citation>
    <scope>NUCLEOTIDE SEQUENCE [LARGE SCALE GENOMIC DNA]</scope>
    <source>
        <strain evidence="4">ATCC MYA-826 / Pb01</strain>
    </source>
</reference>
<dbReference type="GO" id="GO:0000178">
    <property type="term" value="C:exosome (RNase complex)"/>
    <property type="evidence" value="ECO:0007669"/>
    <property type="project" value="TreeGrafter"/>
</dbReference>
<dbReference type="HOGENOM" id="CLU_007029_0_0_1"/>
<feature type="compositionally biased region" description="Basic residues" evidence="1">
    <location>
        <begin position="629"/>
        <end position="638"/>
    </location>
</feature>
<dbReference type="GeneID" id="9097047"/>
<gene>
    <name evidence="3" type="ORF">PAAG_04064</name>
</gene>
<evidence type="ECO:0000256" key="1">
    <source>
        <dbReference type="SAM" id="MobiDB-lite"/>
    </source>
</evidence>
<dbReference type="EMBL" id="KN294001">
    <property type="protein sequence ID" value="EEH33011.2"/>
    <property type="molecule type" value="Genomic_DNA"/>
</dbReference>
<dbReference type="PANTHER" id="PTHR21563:SF3">
    <property type="entry name" value="ZINC FINGER C3H1 DOMAIN-CONTAINING PROTEIN"/>
    <property type="match status" value="1"/>
</dbReference>
<feature type="compositionally biased region" description="Polar residues" evidence="1">
    <location>
        <begin position="788"/>
        <end position="802"/>
    </location>
</feature>